<gene>
    <name evidence="1" type="ORF">C8F04DRAFT_1280986</name>
</gene>
<evidence type="ECO:0000313" key="1">
    <source>
        <dbReference type="EMBL" id="KAJ7016599.1"/>
    </source>
</evidence>
<accession>A0AAD6WPX4</accession>
<evidence type="ECO:0000313" key="2">
    <source>
        <dbReference type="Proteomes" id="UP001218188"/>
    </source>
</evidence>
<dbReference type="Gene3D" id="3.80.10.10">
    <property type="entry name" value="Ribonuclease Inhibitor"/>
    <property type="match status" value="1"/>
</dbReference>
<dbReference type="InterPro" id="IPR032675">
    <property type="entry name" value="LRR_dom_sf"/>
</dbReference>
<dbReference type="Proteomes" id="UP001218188">
    <property type="component" value="Unassembled WGS sequence"/>
</dbReference>
<name>A0AAD6WPX4_9AGAR</name>
<dbReference type="AlphaFoldDB" id="A0AAD6WPX4"/>
<dbReference type="EMBL" id="JARJCM010000482">
    <property type="protein sequence ID" value="KAJ7016599.1"/>
    <property type="molecule type" value="Genomic_DNA"/>
</dbReference>
<protein>
    <recommendedName>
        <fullName evidence="3">F-box domain-containing protein</fullName>
    </recommendedName>
</protein>
<comment type="caution">
    <text evidence="1">The sequence shown here is derived from an EMBL/GenBank/DDBJ whole genome shotgun (WGS) entry which is preliminary data.</text>
</comment>
<organism evidence="1 2">
    <name type="scientific">Mycena alexandri</name>
    <dbReference type="NCBI Taxonomy" id="1745969"/>
    <lineage>
        <taxon>Eukaryota</taxon>
        <taxon>Fungi</taxon>
        <taxon>Dikarya</taxon>
        <taxon>Basidiomycota</taxon>
        <taxon>Agaricomycotina</taxon>
        <taxon>Agaricomycetes</taxon>
        <taxon>Agaricomycetidae</taxon>
        <taxon>Agaricales</taxon>
        <taxon>Marasmiineae</taxon>
        <taxon>Mycenaceae</taxon>
        <taxon>Mycena</taxon>
    </lineage>
</organism>
<dbReference type="SUPFAM" id="SSF52047">
    <property type="entry name" value="RNI-like"/>
    <property type="match status" value="1"/>
</dbReference>
<keyword evidence="2" id="KW-1185">Reference proteome</keyword>
<evidence type="ECO:0008006" key="3">
    <source>
        <dbReference type="Google" id="ProtNLM"/>
    </source>
</evidence>
<proteinExistence type="predicted"/>
<sequence length="445" mass="49310">MSATIASNQSTAPGSLAFDILSAIFKLTVGSLWLRDSCCPFVAGPLQLAHVNQHWRHVAMDSALLWNSIDITKMSNLDMVAYALARSRNAPLHLDIDFYKLGIHRIRDIMALLSVHLPRAETLAIRVGSSSNADVLAPMFRRACLGALRSLTLACGPRQMSPYDAALFEVTCGMASMESLRIDRVSFSLELACLFRRLRVLVIRNVVPSCAPTVSDWEEIERSAPNLERVALQNVGCRGVVGDARRPLTFPALTHLELVFAGGSVGLFSLVSSLDAPSLRYLSITASSTNVLECILNQSRTGTSLRHMVLDFEEIERIHLHAIFSRTPHLTSLDIRAWDSDILDLLNRVESAQPGALPHCTALAVLFVTDGDPDDVREFMESRSTLLPDFAFEHVLFRNKMVSGEFDEDLDWIHERTSVGVGIGHDEMGWLQTDFYIGLEDYTLS</sequence>
<reference evidence="1" key="1">
    <citation type="submission" date="2023-03" db="EMBL/GenBank/DDBJ databases">
        <title>Massive genome expansion in bonnet fungi (Mycena s.s.) driven by repeated elements and novel gene families across ecological guilds.</title>
        <authorList>
            <consortium name="Lawrence Berkeley National Laboratory"/>
            <person name="Harder C.B."/>
            <person name="Miyauchi S."/>
            <person name="Viragh M."/>
            <person name="Kuo A."/>
            <person name="Thoen E."/>
            <person name="Andreopoulos B."/>
            <person name="Lu D."/>
            <person name="Skrede I."/>
            <person name="Drula E."/>
            <person name="Henrissat B."/>
            <person name="Morin E."/>
            <person name="Kohler A."/>
            <person name="Barry K."/>
            <person name="LaButti K."/>
            <person name="Morin E."/>
            <person name="Salamov A."/>
            <person name="Lipzen A."/>
            <person name="Mereny Z."/>
            <person name="Hegedus B."/>
            <person name="Baldrian P."/>
            <person name="Stursova M."/>
            <person name="Weitz H."/>
            <person name="Taylor A."/>
            <person name="Grigoriev I.V."/>
            <person name="Nagy L.G."/>
            <person name="Martin F."/>
            <person name="Kauserud H."/>
        </authorList>
    </citation>
    <scope>NUCLEOTIDE SEQUENCE</scope>
    <source>
        <strain evidence="1">CBHHK200</strain>
    </source>
</reference>